<keyword evidence="3" id="KW-0158">Chromosome</keyword>
<feature type="region of interest" description="Disordered" evidence="7">
    <location>
        <begin position="1852"/>
        <end position="1900"/>
    </location>
</feature>
<keyword evidence="4" id="KW-0779">Telomere</keyword>
<evidence type="ECO:0000313" key="10">
    <source>
        <dbReference type="Proteomes" id="UP001249851"/>
    </source>
</evidence>
<feature type="compositionally biased region" description="Acidic residues" evidence="7">
    <location>
        <begin position="1864"/>
        <end position="1875"/>
    </location>
</feature>
<gene>
    <name evidence="9" type="ORF">P5673_005074</name>
</gene>
<dbReference type="CDD" id="cd14267">
    <property type="entry name" value="Rif1_CTD_C-II_like"/>
    <property type="match status" value="1"/>
</dbReference>
<proteinExistence type="predicted"/>
<dbReference type="EMBL" id="JARQWQ010000008">
    <property type="protein sequence ID" value="KAK2570286.1"/>
    <property type="molecule type" value="Genomic_DNA"/>
</dbReference>
<evidence type="ECO:0000256" key="1">
    <source>
        <dbReference type="ARBA" id="ARBA00004123"/>
    </source>
</evidence>
<dbReference type="GO" id="GO:0005634">
    <property type="term" value="C:nucleus"/>
    <property type="evidence" value="ECO:0007669"/>
    <property type="project" value="UniProtKB-SubCell"/>
</dbReference>
<evidence type="ECO:0000256" key="5">
    <source>
        <dbReference type="ARBA" id="ARBA00023242"/>
    </source>
</evidence>
<evidence type="ECO:0000256" key="7">
    <source>
        <dbReference type="SAM" id="MobiDB-lite"/>
    </source>
</evidence>
<feature type="region of interest" description="Disordered" evidence="7">
    <location>
        <begin position="1324"/>
        <end position="1372"/>
    </location>
</feature>
<feature type="region of interest" description="Disordered" evidence="7">
    <location>
        <begin position="1239"/>
        <end position="1259"/>
    </location>
</feature>
<dbReference type="PANTHER" id="PTHR22928">
    <property type="entry name" value="TELOMERE-ASSOCIATED PROTEIN RIF1"/>
    <property type="match status" value="1"/>
</dbReference>
<reference evidence="9" key="2">
    <citation type="journal article" date="2023" name="Science">
        <title>Genomic signatures of disease resistance in endangered staghorn corals.</title>
        <authorList>
            <person name="Vollmer S.V."/>
            <person name="Selwyn J.D."/>
            <person name="Despard B.A."/>
            <person name="Roesel C.L."/>
        </authorList>
    </citation>
    <scope>NUCLEOTIDE SEQUENCE</scope>
    <source>
        <strain evidence="9">K2</strain>
    </source>
</reference>
<dbReference type="PANTHER" id="PTHR22928:SF3">
    <property type="entry name" value="TELOMERE-ASSOCIATED PROTEIN RIF1"/>
    <property type="match status" value="1"/>
</dbReference>
<evidence type="ECO:0000259" key="8">
    <source>
        <dbReference type="Pfam" id="PF12231"/>
    </source>
</evidence>
<feature type="region of interest" description="Disordered" evidence="7">
    <location>
        <begin position="1195"/>
        <end position="1225"/>
    </location>
</feature>
<keyword evidence="6" id="KW-0131">Cell cycle</keyword>
<dbReference type="InterPro" id="IPR016024">
    <property type="entry name" value="ARM-type_fold"/>
</dbReference>
<keyword evidence="10" id="KW-1185">Reference proteome</keyword>
<comment type="caution">
    <text evidence="9">The sequence shown here is derived from an EMBL/GenBank/DDBJ whole genome shotgun (WGS) entry which is preliminary data.</text>
</comment>
<feature type="domain" description="Telomere-associated protein Rif1 N-terminal" evidence="8">
    <location>
        <begin position="146"/>
        <end position="398"/>
    </location>
</feature>
<dbReference type="SUPFAM" id="SSF48371">
    <property type="entry name" value="ARM repeat"/>
    <property type="match status" value="1"/>
</dbReference>
<feature type="region of interest" description="Disordered" evidence="7">
    <location>
        <begin position="1773"/>
        <end position="1796"/>
    </location>
</feature>
<evidence type="ECO:0000256" key="6">
    <source>
        <dbReference type="ARBA" id="ARBA00023306"/>
    </source>
</evidence>
<reference evidence="9" key="1">
    <citation type="journal article" date="2023" name="G3 (Bethesda)">
        <title>Whole genome assembly and annotation of the endangered Caribbean coral Acropora cervicornis.</title>
        <authorList>
            <person name="Selwyn J.D."/>
            <person name="Vollmer S.V."/>
        </authorList>
    </citation>
    <scope>NUCLEOTIDE SEQUENCE</scope>
    <source>
        <strain evidence="9">K2</strain>
    </source>
</reference>
<feature type="compositionally biased region" description="Basic and acidic residues" evidence="7">
    <location>
        <begin position="1773"/>
        <end position="1783"/>
    </location>
</feature>
<feature type="compositionally biased region" description="Low complexity" evidence="7">
    <location>
        <begin position="1199"/>
        <end position="1214"/>
    </location>
</feature>
<sequence length="2036" mass="226477">MVTIPDCEGHFEPLLRILEDKMAAVDDQVDAYLRLTDRLRQEEDVFVRELLIFLRRIVVLLKKDIQSDKSDLCQASLQALGHCLYQQQIARENECFMSQMSHEPLRFTFNIAIINACVANGGWVLKDLETETNNPNPELLDRILGSEDKGVCTRALWCLAKQNLDNAIIKSQLGSILLSLESVITKDLQSITVDHEALNVIERLLQQVPKSDLIKTADAWSKLVFPMLVSSAAKVRERALAVMSTGLEHLISSQDKVVKILLPMLKGCLLKEFPKLCSEKKELFVLKCWCCVVPILGETLHKGGSLINEMLKLVEQGFRNQSVEVQVMSFSAWNILIDNFALSSDVLCSSRRVKLIMTPLRNLAVKERNEAVETARLSTWWHYVCSLGPQVQERFEQVCTPLLQFIFGTAVDQMSSLKTREGLSELKCPPTPTNSKFMTDMMAETPKSSIRRSLRDVGTPKTPTVLNASFAKMTKQKLLTQGCQILLEVLTMNDDDLNGNLNLIISLAERLQTVIFKKPENFKKHSCLLMNAVREGFKALGQELSEPLGAKIWSLLVARINQLLEKGSSADFSEMLLPLLAVLQDLVDSNVLAPSLLLKMLCDLSSLQAEALSHHMAVLHSKDNPQGSPALLLVQLLFMPHLLENIWENERLHLTFEHLINCGMKAASGHLLFLKTVLNLLEKASSSILKRDALWRLWIFVAEQIIKYIQKTNDVNQGDALEHDFSTLYLVLQFPMKHLLNASLSQDLVKESSKTVAELYRSFSRAASLVPTAETNICCEELCYKILAFGADWRTKDVEFIDSLVNLTGVIIECLDFTIPGLFAMATTAAGKSPTASPSKWNKRLQKPMGNFTSLVHMIVKLLSACEKRRDCQESPQTLGVLAAVLTSLIDKLSYFFVHINGATAITSILKTLTPALRIYLENAHASAKIAQATLDKRLFTTRLIQKIEKLWVDLLTCVQTRHGGPYDSDFLTVMSPLLEVTFCHPKRSIKNHTVMFWNATFANSQNLDYPEGLRPILQIAKDKMSLTLPGWENIKVSAKESQLETESEDLTQQVEIIKPFPYGILTSPQRNKPPSFPGGSPQMKGSFLHRGVIADKATENSSPKLFGRSPKPIRPRNSPSGTHVRRKLPLSKYDDDDQDYVMIAPSPKKKRLLTEHQKEMMCSRSNVPALYNELDRSQDCSHFSQYTLASQAQVTADSTPSSSPGPLLFPSPGAREEEKRRGTGKEVVYSFDFMLDEESGLPEGQKKSEGESDPTKMDGCEIDIVLDKNEVDISDARELEISEPGAGGVGELKVAEEIGTMEIEGKKCNSVLCERTVRSSNIESLGKGDDEVVEDTTKTSNESQIGEEEDEVTSPDVIPSSQTSSFDSPFQSLRRVSIPLSSALPDSFDSLTKLRSVENLELDKPKLEAAKSDDSVVETQRSEEHNEKEKDSVDKVAVSKTIVSPIAGRTRRKLQQKTEVNKTPSLTEPESEPTEQEVSQLTSESSKIETEQIEKSPEKVTEPKIAEISRDATSSPVPSMMNKFLRPLSAGGSPCRVTFSGNCSPGVSPTNGILKKKWPGNKPSEDSPSPPSKVRRVSFALPVKDDSCDDREKMTLTRSNASQVKKPNSSPFTAVKQRRPLPGISDQSSCQSLECVFPELVSCKVPVDQILPSILAMSWSRGMGHLVRAQNIHTIGNLSALKEDQVNNLPIKSPKVLTLKKALRRFQETHRGKNAKPLRNACLKDAFREEDEYKEDFISSDLAQLQDELTDKDSDKETLDCKTVFVSRNEKPEQVKTDDHWQSSEPEVVDGDVAPKGMLGESYIEVGLQNKSTAVSANSDDHLGDDDLDSVEDVLCEPYVDVDLESKYTTGLGNSEKVKGESIDESVGSEEEEPLTPPLQGHDDIGANESSNGLTPRRETCSLPTRLFTSANATPSGLETEDILFHDRNTENVEENQIKEFCKEESTIKLEGSALPVGSTAEETAVLPLAVETDIAVDQRITTEKEKFRDCLRSLKELTSAGLLREFSAEEIFETHQNLTEVMAIIVQSLKGRCQ</sequence>
<feature type="compositionally biased region" description="Polar residues" evidence="7">
    <location>
        <begin position="1541"/>
        <end position="1552"/>
    </location>
</feature>
<keyword evidence="5" id="KW-0539">Nucleus</keyword>
<feature type="compositionally biased region" description="Basic and acidic residues" evidence="7">
    <location>
        <begin position="1215"/>
        <end position="1225"/>
    </location>
</feature>
<organism evidence="9 10">
    <name type="scientific">Acropora cervicornis</name>
    <name type="common">Staghorn coral</name>
    <dbReference type="NCBI Taxonomy" id="6130"/>
    <lineage>
        <taxon>Eukaryota</taxon>
        <taxon>Metazoa</taxon>
        <taxon>Cnidaria</taxon>
        <taxon>Anthozoa</taxon>
        <taxon>Hexacorallia</taxon>
        <taxon>Scleractinia</taxon>
        <taxon>Astrocoeniina</taxon>
        <taxon>Acroporidae</taxon>
        <taxon>Acropora</taxon>
    </lineage>
</organism>
<dbReference type="Proteomes" id="UP001249851">
    <property type="component" value="Unassembled WGS sequence"/>
</dbReference>
<feature type="compositionally biased region" description="Polar residues" evidence="7">
    <location>
        <begin position="1360"/>
        <end position="1372"/>
    </location>
</feature>
<dbReference type="GO" id="GO:0000723">
    <property type="term" value="P:telomere maintenance"/>
    <property type="evidence" value="ECO:0007669"/>
    <property type="project" value="TreeGrafter"/>
</dbReference>
<feature type="compositionally biased region" description="Basic and acidic residues" evidence="7">
    <location>
        <begin position="1400"/>
        <end position="1435"/>
    </location>
</feature>
<dbReference type="InterPro" id="IPR022031">
    <property type="entry name" value="Rif1_N"/>
</dbReference>
<evidence type="ECO:0000256" key="2">
    <source>
        <dbReference type="ARBA" id="ARBA00004574"/>
    </source>
</evidence>
<protein>
    <submittedName>
        <fullName evidence="9">Telomere-associated protein RIF1</fullName>
    </submittedName>
</protein>
<feature type="compositionally biased region" description="Basic and acidic residues" evidence="7">
    <location>
        <begin position="1245"/>
        <end position="1259"/>
    </location>
</feature>
<feature type="region of interest" description="Disordered" evidence="7">
    <location>
        <begin position="1541"/>
        <end position="1577"/>
    </location>
</feature>
<dbReference type="GO" id="GO:0140445">
    <property type="term" value="C:chromosome, telomeric repeat region"/>
    <property type="evidence" value="ECO:0007669"/>
    <property type="project" value="TreeGrafter"/>
</dbReference>
<evidence type="ECO:0000256" key="3">
    <source>
        <dbReference type="ARBA" id="ARBA00022454"/>
    </source>
</evidence>
<comment type="subcellular location">
    <subcellularLocation>
        <location evidence="2">Chromosome</location>
        <location evidence="2">Telomere</location>
    </subcellularLocation>
    <subcellularLocation>
        <location evidence="1">Nucleus</location>
    </subcellularLocation>
</comment>
<feature type="compositionally biased region" description="Basic and acidic residues" evidence="7">
    <location>
        <begin position="1487"/>
        <end position="1511"/>
    </location>
</feature>
<dbReference type="Pfam" id="PF12231">
    <property type="entry name" value="Rif1_N"/>
    <property type="match status" value="1"/>
</dbReference>
<accession>A0AAD9VDB1</accession>
<feature type="region of interest" description="Disordered" evidence="7">
    <location>
        <begin position="1400"/>
        <end position="1521"/>
    </location>
</feature>
<evidence type="ECO:0000313" key="9">
    <source>
        <dbReference type="EMBL" id="KAK2570286.1"/>
    </source>
</evidence>
<name>A0AAD9VDB1_ACRCE</name>
<evidence type="ECO:0000256" key="4">
    <source>
        <dbReference type="ARBA" id="ARBA00022895"/>
    </source>
</evidence>
<feature type="region of interest" description="Disordered" evidence="7">
    <location>
        <begin position="1099"/>
        <end position="1130"/>
    </location>
</feature>